<evidence type="ECO:0000256" key="2">
    <source>
        <dbReference type="SAM" id="Phobius"/>
    </source>
</evidence>
<dbReference type="EMBL" id="CP151506">
    <property type="protein sequence ID" value="WZN62649.1"/>
    <property type="molecule type" value="Genomic_DNA"/>
</dbReference>
<proteinExistence type="predicted"/>
<feature type="transmembrane region" description="Helical" evidence="2">
    <location>
        <begin position="210"/>
        <end position="226"/>
    </location>
</feature>
<dbReference type="InterPro" id="IPR038770">
    <property type="entry name" value="Na+/solute_symporter_sf"/>
</dbReference>
<dbReference type="GO" id="GO:0009941">
    <property type="term" value="C:chloroplast envelope"/>
    <property type="evidence" value="ECO:0007669"/>
    <property type="project" value="TreeGrafter"/>
</dbReference>
<feature type="transmembrane region" description="Helical" evidence="2">
    <location>
        <begin position="107"/>
        <end position="129"/>
    </location>
</feature>
<name>A0AAX4P9V0_9CHLO</name>
<gene>
    <name evidence="3" type="ORF">HKI87_06g41900</name>
</gene>
<feature type="transmembrane region" description="Helical" evidence="2">
    <location>
        <begin position="12"/>
        <end position="28"/>
    </location>
</feature>
<dbReference type="Proteomes" id="UP001472866">
    <property type="component" value="Chromosome 06"/>
</dbReference>
<feature type="transmembrane region" description="Helical" evidence="2">
    <location>
        <begin position="170"/>
        <end position="189"/>
    </location>
</feature>
<evidence type="ECO:0000313" key="3">
    <source>
        <dbReference type="EMBL" id="WZN62649.1"/>
    </source>
</evidence>
<feature type="transmembrane region" description="Helical" evidence="2">
    <location>
        <begin position="79"/>
        <end position="101"/>
    </location>
</feature>
<evidence type="ECO:0000313" key="4">
    <source>
        <dbReference type="Proteomes" id="UP001472866"/>
    </source>
</evidence>
<keyword evidence="4" id="KW-1185">Reference proteome</keyword>
<dbReference type="PANTHER" id="PTHR18640">
    <property type="entry name" value="SOLUTE CARRIER FAMILY 10 MEMBER 7"/>
    <property type="match status" value="1"/>
</dbReference>
<dbReference type="InterPro" id="IPR016833">
    <property type="entry name" value="Put_Na-Bile_cotransptr"/>
</dbReference>
<evidence type="ECO:0000256" key="1">
    <source>
        <dbReference type="SAM" id="MobiDB-lite"/>
    </source>
</evidence>
<accession>A0AAX4P9V0</accession>
<feature type="transmembrane region" description="Helical" evidence="2">
    <location>
        <begin position="136"/>
        <end position="158"/>
    </location>
</feature>
<feature type="transmembrane region" description="Helical" evidence="2">
    <location>
        <begin position="48"/>
        <end position="67"/>
    </location>
</feature>
<keyword evidence="2" id="KW-0472">Membrane</keyword>
<dbReference type="Gene3D" id="1.20.1530.20">
    <property type="match status" value="1"/>
</dbReference>
<feature type="transmembrane region" description="Helical" evidence="2">
    <location>
        <begin position="241"/>
        <end position="263"/>
    </location>
</feature>
<dbReference type="PANTHER" id="PTHR18640:SF14">
    <property type="entry name" value="SODIUM BILE ACID SYMPORTER FAMILY"/>
    <property type="match status" value="1"/>
</dbReference>
<reference evidence="3 4" key="1">
    <citation type="submission" date="2024-03" db="EMBL/GenBank/DDBJ databases">
        <title>Complete genome sequence of the green alga Chloropicon roscoffensis RCC1871.</title>
        <authorList>
            <person name="Lemieux C."/>
            <person name="Pombert J.-F."/>
            <person name="Otis C."/>
            <person name="Turmel M."/>
        </authorList>
    </citation>
    <scope>NUCLEOTIDE SEQUENCE [LARGE SCALE GENOMIC DNA]</scope>
    <source>
        <strain evidence="3 4">RCC1871</strain>
    </source>
</reference>
<protein>
    <submittedName>
        <fullName evidence="3">Sodium/metabolite cotransporter</fullName>
    </submittedName>
</protein>
<feature type="region of interest" description="Disordered" evidence="1">
    <location>
        <begin position="388"/>
        <end position="417"/>
    </location>
</feature>
<sequence>MGGFVEFLRKNFLPLGLVTAATVAMAYPPPGREVQSHVVDIYGTDYKLVSSSLIFLIFLSSGFTLKTDDILKAAKNYKAVAYGFVAILFITPNLGFALMNLPFRPKAFASGLSVFCSVPTTLSSGVALVTAGGGNAALALLLTVGSNLLGILTVPFAVKLILDSEDFNLDALSLLLKLLITILTPLCFGKALRHSNKKLAQFAKEQKQKFSMANSLCLILIVWQTLSKAQPQVIDQKAGDLLLLIAGGIGIHLVFLMVNFFFISLLRMETEEYRAVLLCSSQKTLPIAVTVINFLPEPYEGYHGLLVVPCVVSHLVQILIDSVIVSHWAGGGLGSRGKETRKASWESKRKRTNSRLNLVELVETVNSLKEQKVDPMQNSFGERVGVKAPLPQGHPLRDQFASENQAGGSSEGTKPVEIQIELVDILREEEEGGEG</sequence>
<organism evidence="3 4">
    <name type="scientific">Chloropicon roscoffensis</name>
    <dbReference type="NCBI Taxonomy" id="1461544"/>
    <lineage>
        <taxon>Eukaryota</taxon>
        <taxon>Viridiplantae</taxon>
        <taxon>Chlorophyta</taxon>
        <taxon>Chloropicophyceae</taxon>
        <taxon>Chloropicales</taxon>
        <taxon>Chloropicaceae</taxon>
        <taxon>Chloropicon</taxon>
    </lineage>
</organism>
<dbReference type="AlphaFoldDB" id="A0AAX4P9V0"/>
<keyword evidence="2" id="KW-1133">Transmembrane helix</keyword>
<keyword evidence="2" id="KW-0812">Transmembrane</keyword>
<feature type="compositionally biased region" description="Polar residues" evidence="1">
    <location>
        <begin position="401"/>
        <end position="412"/>
    </location>
</feature>
<dbReference type="Pfam" id="PF13593">
    <property type="entry name" value="SBF_like"/>
    <property type="match status" value="1"/>
</dbReference>